<evidence type="ECO:0000313" key="2">
    <source>
        <dbReference type="Proteomes" id="UP001522662"/>
    </source>
</evidence>
<gene>
    <name evidence="1" type="ORF">MKJ03_10235</name>
</gene>
<dbReference type="GO" id="GO:0032259">
    <property type="term" value="P:methylation"/>
    <property type="evidence" value="ECO:0007669"/>
    <property type="project" value="UniProtKB-KW"/>
</dbReference>
<keyword evidence="1" id="KW-0614">Plasmid</keyword>
<geneLocation type="plasmid" evidence="1">
    <name>unnamed</name>
</geneLocation>
<dbReference type="RefSeq" id="WP_245136506.1">
    <property type="nucleotide sequence ID" value="NZ_CP128477.1"/>
</dbReference>
<dbReference type="EMBL" id="JALAYX010000002">
    <property type="protein sequence ID" value="MCJ8238709.1"/>
    <property type="molecule type" value="Genomic_DNA"/>
</dbReference>
<reference evidence="1 2" key="1">
    <citation type="submission" date="2022-03" db="EMBL/GenBank/DDBJ databases">
        <title>Rhizobium SSM4.3 sp. nov., isolated from Sediment (Gouqi Island).</title>
        <authorList>
            <person name="Chen G."/>
        </authorList>
    </citation>
    <scope>NUCLEOTIDE SEQUENCE [LARGE SCALE GENOMIC DNA]</scope>
    <source>
        <strain evidence="1 2">SSM4.3</strain>
        <plasmid evidence="1">unnamed</plasmid>
    </source>
</reference>
<dbReference type="Pfam" id="PF13489">
    <property type="entry name" value="Methyltransf_23"/>
    <property type="match status" value="1"/>
</dbReference>
<organism evidence="1 2">
    <name type="scientific">Peteryoungia algae</name>
    <dbReference type="NCBI Taxonomy" id="2919917"/>
    <lineage>
        <taxon>Bacteria</taxon>
        <taxon>Pseudomonadati</taxon>
        <taxon>Pseudomonadota</taxon>
        <taxon>Alphaproteobacteria</taxon>
        <taxon>Hyphomicrobiales</taxon>
        <taxon>Rhizobiaceae</taxon>
        <taxon>Peteryoungia</taxon>
    </lineage>
</organism>
<dbReference type="Proteomes" id="UP001522662">
    <property type="component" value="Unassembled WGS sequence"/>
</dbReference>
<evidence type="ECO:0000313" key="1">
    <source>
        <dbReference type="EMBL" id="MCJ8238709.1"/>
    </source>
</evidence>
<sequence length="241" mass="26981">MSSQDPTLERYLNGDYAEKNPDWDSADAPWKAEKIAQILKAHQITASSIVEVGCGSGAVLASLQERYPAARMEGYDIAPDAQRFWNLPSNEGISFTLADYLQLDTAIPDVVLVIDVLEHLGNPWDFLSRLRKRARLVVCHIPLDLSAVSVVRERPLLHVRSKVGHLHYFTRNLAVVLLEESGYEVIEARYTNASLDAPQRTVKTRLAGYLRRLVYACNKDLGVRLLGGETLMVIARPREDA</sequence>
<keyword evidence="1" id="KW-0808">Transferase</keyword>
<protein>
    <submittedName>
        <fullName evidence="1">Class I SAM-dependent methyltransferase</fullName>
    </submittedName>
</protein>
<comment type="caution">
    <text evidence="1">The sequence shown here is derived from an EMBL/GenBank/DDBJ whole genome shotgun (WGS) entry which is preliminary data.</text>
</comment>
<proteinExistence type="predicted"/>
<dbReference type="SUPFAM" id="SSF53335">
    <property type="entry name" value="S-adenosyl-L-methionine-dependent methyltransferases"/>
    <property type="match status" value="1"/>
</dbReference>
<dbReference type="InterPro" id="IPR029063">
    <property type="entry name" value="SAM-dependent_MTases_sf"/>
</dbReference>
<dbReference type="Gene3D" id="3.40.50.150">
    <property type="entry name" value="Vaccinia Virus protein VP39"/>
    <property type="match status" value="1"/>
</dbReference>
<dbReference type="GO" id="GO:0008168">
    <property type="term" value="F:methyltransferase activity"/>
    <property type="evidence" value="ECO:0007669"/>
    <property type="project" value="UniProtKB-KW"/>
</dbReference>
<name>A0ABT0D0A6_9HYPH</name>
<accession>A0ABT0D0A6</accession>
<keyword evidence="2" id="KW-1185">Reference proteome</keyword>
<dbReference type="CDD" id="cd02440">
    <property type="entry name" value="AdoMet_MTases"/>
    <property type="match status" value="1"/>
</dbReference>
<keyword evidence="1" id="KW-0489">Methyltransferase</keyword>